<dbReference type="OrthoDB" id="9894224at2"/>
<protein>
    <recommendedName>
        <fullName evidence="4">DUF4369 domain-containing protein</fullName>
    </recommendedName>
</protein>
<comment type="caution">
    <text evidence="2">The sequence shown here is derived from an EMBL/GenBank/DDBJ whole genome shotgun (WGS) entry which is preliminary data.</text>
</comment>
<dbReference type="RefSeq" id="WP_081153741.1">
    <property type="nucleotide sequence ID" value="NZ_LVYD01000068.1"/>
</dbReference>
<gene>
    <name evidence="2" type="ORF">A3860_35130</name>
</gene>
<dbReference type="AlphaFoldDB" id="A0A1V9FNX1"/>
<evidence type="ECO:0000313" key="2">
    <source>
        <dbReference type="EMBL" id="OQP60007.1"/>
    </source>
</evidence>
<feature type="signal peptide" evidence="1">
    <location>
        <begin position="1"/>
        <end position="18"/>
    </location>
</feature>
<reference evidence="2 3" key="1">
    <citation type="submission" date="2016-03" db="EMBL/GenBank/DDBJ databases">
        <title>Niastella vici sp. nov., isolated from farmland soil.</title>
        <authorList>
            <person name="Chen L."/>
            <person name="Wang D."/>
            <person name="Yang S."/>
            <person name="Wang G."/>
        </authorList>
    </citation>
    <scope>NUCLEOTIDE SEQUENCE [LARGE SCALE GENOMIC DNA]</scope>
    <source>
        <strain evidence="2 3">DJ57</strain>
    </source>
</reference>
<sequence length="240" mass="27578">MRLILSTLLLFAAVQSIAQNELKGKWYCFSFKIYKVIEYSFDSTNVVMGMLDWDLTKQPVTDPARIIRIVKNRGNLYYLIKGGQDTSVVSLLLFSSVKSDSSFVLSTTSDGHTNYDELVDALAFIQADTLQRPGLIFYSEKQLHRFKTLRGVSTITKENYKKYLLGLIQARQEFEKFASNSNSDFGPMFFAGYLPNQARKVLVSLGYNPLIDDEHLFRIDEKFKDDKSLKELRDKALKFE</sequence>
<evidence type="ECO:0000313" key="3">
    <source>
        <dbReference type="Proteomes" id="UP000192796"/>
    </source>
</evidence>
<name>A0A1V9FNX1_9BACT</name>
<proteinExistence type="predicted"/>
<evidence type="ECO:0000256" key="1">
    <source>
        <dbReference type="SAM" id="SignalP"/>
    </source>
</evidence>
<keyword evidence="1" id="KW-0732">Signal</keyword>
<accession>A0A1V9FNX1</accession>
<keyword evidence="3" id="KW-1185">Reference proteome</keyword>
<dbReference type="EMBL" id="LVYD01000068">
    <property type="protein sequence ID" value="OQP60007.1"/>
    <property type="molecule type" value="Genomic_DNA"/>
</dbReference>
<dbReference type="Proteomes" id="UP000192796">
    <property type="component" value="Unassembled WGS sequence"/>
</dbReference>
<organism evidence="2 3">
    <name type="scientific">Niastella vici</name>
    <dbReference type="NCBI Taxonomy" id="1703345"/>
    <lineage>
        <taxon>Bacteria</taxon>
        <taxon>Pseudomonadati</taxon>
        <taxon>Bacteroidota</taxon>
        <taxon>Chitinophagia</taxon>
        <taxon>Chitinophagales</taxon>
        <taxon>Chitinophagaceae</taxon>
        <taxon>Niastella</taxon>
    </lineage>
</organism>
<evidence type="ECO:0008006" key="4">
    <source>
        <dbReference type="Google" id="ProtNLM"/>
    </source>
</evidence>
<feature type="chain" id="PRO_5012235451" description="DUF4369 domain-containing protein" evidence="1">
    <location>
        <begin position="19"/>
        <end position="240"/>
    </location>
</feature>